<evidence type="ECO:0000313" key="4">
    <source>
        <dbReference type="EMBL" id="MDQ0642563.1"/>
    </source>
</evidence>
<feature type="compositionally biased region" description="Polar residues" evidence="1">
    <location>
        <begin position="111"/>
        <end position="125"/>
    </location>
</feature>
<sequence length="132" mass="13685">MSHRSRSRALRTTAALLALGAAMAVSGCASPEPDGKTLPPVIVDINEIDGTTVEVAEGNTIDLTGDDETYLDWTAEIENSDVVTFVPGKDDGSAQFNPGLDAVEVGETEVTLDNSSSGDSVTFTVEVTAPAK</sequence>
<organism evidence="4 5">
    <name type="scientific">Microbacterium murale</name>
    <dbReference type="NCBI Taxonomy" id="1081040"/>
    <lineage>
        <taxon>Bacteria</taxon>
        <taxon>Bacillati</taxon>
        <taxon>Actinomycetota</taxon>
        <taxon>Actinomycetes</taxon>
        <taxon>Micrococcales</taxon>
        <taxon>Microbacteriaceae</taxon>
        <taxon>Microbacterium</taxon>
    </lineage>
</organism>
<protein>
    <recommendedName>
        <fullName evidence="3">MSP domain-containing protein</fullName>
    </recommendedName>
</protein>
<feature type="chain" id="PRO_5046706581" description="MSP domain-containing protein" evidence="2">
    <location>
        <begin position="25"/>
        <end position="132"/>
    </location>
</feature>
<dbReference type="Proteomes" id="UP001239085">
    <property type="component" value="Unassembled WGS sequence"/>
</dbReference>
<evidence type="ECO:0000256" key="2">
    <source>
        <dbReference type="SAM" id="SignalP"/>
    </source>
</evidence>
<dbReference type="RefSeq" id="WP_307358407.1">
    <property type="nucleotide sequence ID" value="NZ_JAUSXK010000001.1"/>
</dbReference>
<dbReference type="PROSITE" id="PS50202">
    <property type="entry name" value="MSP"/>
    <property type="match status" value="1"/>
</dbReference>
<dbReference type="InterPro" id="IPR000535">
    <property type="entry name" value="MSP_dom"/>
</dbReference>
<gene>
    <name evidence="4" type="ORF">QFZ46_000723</name>
</gene>
<accession>A0ABU0P5G9</accession>
<evidence type="ECO:0000259" key="3">
    <source>
        <dbReference type="PROSITE" id="PS50202"/>
    </source>
</evidence>
<reference evidence="4 5" key="1">
    <citation type="submission" date="2023-07" db="EMBL/GenBank/DDBJ databases">
        <title>Comparative genomics of wheat-associated soil bacteria to identify genetic determinants of phenazine resistance.</title>
        <authorList>
            <person name="Mouncey N."/>
        </authorList>
    </citation>
    <scope>NUCLEOTIDE SEQUENCE [LARGE SCALE GENOMIC DNA]</scope>
    <source>
        <strain evidence="4 5">W2I7</strain>
    </source>
</reference>
<dbReference type="PROSITE" id="PS51257">
    <property type="entry name" value="PROKAR_LIPOPROTEIN"/>
    <property type="match status" value="1"/>
</dbReference>
<keyword evidence="5" id="KW-1185">Reference proteome</keyword>
<comment type="caution">
    <text evidence="4">The sequence shown here is derived from an EMBL/GenBank/DDBJ whole genome shotgun (WGS) entry which is preliminary data.</text>
</comment>
<feature type="domain" description="MSP" evidence="3">
    <location>
        <begin position="82"/>
        <end position="132"/>
    </location>
</feature>
<keyword evidence="2" id="KW-0732">Signal</keyword>
<dbReference type="EMBL" id="JAUSXK010000001">
    <property type="protein sequence ID" value="MDQ0642563.1"/>
    <property type="molecule type" value="Genomic_DNA"/>
</dbReference>
<feature type="signal peptide" evidence="2">
    <location>
        <begin position="1"/>
        <end position="24"/>
    </location>
</feature>
<evidence type="ECO:0000256" key="1">
    <source>
        <dbReference type="SAM" id="MobiDB-lite"/>
    </source>
</evidence>
<proteinExistence type="predicted"/>
<name>A0ABU0P5G9_9MICO</name>
<feature type="region of interest" description="Disordered" evidence="1">
    <location>
        <begin position="110"/>
        <end position="132"/>
    </location>
</feature>
<evidence type="ECO:0000313" key="5">
    <source>
        <dbReference type="Proteomes" id="UP001239085"/>
    </source>
</evidence>